<evidence type="ECO:0000313" key="2">
    <source>
        <dbReference type="EMBL" id="CAH2037306.1"/>
    </source>
</evidence>
<feature type="region of interest" description="Disordered" evidence="1">
    <location>
        <begin position="1"/>
        <end position="20"/>
    </location>
</feature>
<name>A0ABN8HPL1_9NEOP</name>
<gene>
    <name evidence="2" type="ORF">IPOD504_LOCUS1111</name>
</gene>
<organism evidence="2 3">
    <name type="scientific">Iphiclides podalirius</name>
    <name type="common">scarce swallowtail</name>
    <dbReference type="NCBI Taxonomy" id="110791"/>
    <lineage>
        <taxon>Eukaryota</taxon>
        <taxon>Metazoa</taxon>
        <taxon>Ecdysozoa</taxon>
        <taxon>Arthropoda</taxon>
        <taxon>Hexapoda</taxon>
        <taxon>Insecta</taxon>
        <taxon>Pterygota</taxon>
        <taxon>Neoptera</taxon>
        <taxon>Endopterygota</taxon>
        <taxon>Lepidoptera</taxon>
        <taxon>Glossata</taxon>
        <taxon>Ditrysia</taxon>
        <taxon>Papilionoidea</taxon>
        <taxon>Papilionidae</taxon>
        <taxon>Papilioninae</taxon>
        <taxon>Iphiclides</taxon>
    </lineage>
</organism>
<feature type="compositionally biased region" description="Polar residues" evidence="1">
    <location>
        <begin position="1"/>
        <end position="11"/>
    </location>
</feature>
<evidence type="ECO:0000313" key="3">
    <source>
        <dbReference type="Proteomes" id="UP000837857"/>
    </source>
</evidence>
<dbReference type="EMBL" id="OW152822">
    <property type="protein sequence ID" value="CAH2037306.1"/>
    <property type="molecule type" value="Genomic_DNA"/>
</dbReference>
<reference evidence="2" key="1">
    <citation type="submission" date="2022-03" db="EMBL/GenBank/DDBJ databases">
        <authorList>
            <person name="Martin H S."/>
        </authorList>
    </citation>
    <scope>NUCLEOTIDE SEQUENCE</scope>
</reference>
<feature type="non-terminal residue" evidence="2">
    <location>
        <position position="117"/>
    </location>
</feature>
<protein>
    <submittedName>
        <fullName evidence="2">Uncharacterized protein</fullName>
    </submittedName>
</protein>
<keyword evidence="3" id="KW-1185">Reference proteome</keyword>
<accession>A0ABN8HPL1</accession>
<proteinExistence type="predicted"/>
<sequence length="117" mass="12696">MFRRTPTNSRQGRSRDAASYGQCAGDDARFNLPRLNPDRQGSFIHAGGVANDRAVSQYSPAQIRSMGLRERANGISLGLEAIGRVGGWLPGAAVLTRGASEFRPQRAQRITSKHVMS</sequence>
<dbReference type="Proteomes" id="UP000837857">
    <property type="component" value="Chromosome 10"/>
</dbReference>
<evidence type="ECO:0000256" key="1">
    <source>
        <dbReference type="SAM" id="MobiDB-lite"/>
    </source>
</evidence>